<dbReference type="Proteomes" id="UP000032250">
    <property type="component" value="Unassembled WGS sequence"/>
</dbReference>
<keyword evidence="3" id="KW-0813">Transport</keyword>
<keyword evidence="4 8" id="KW-0812">Transmembrane</keyword>
<proteinExistence type="inferred from homology"/>
<dbReference type="CDD" id="cd10322">
    <property type="entry name" value="SLC5sbd"/>
    <property type="match status" value="1"/>
</dbReference>
<evidence type="ECO:0000256" key="5">
    <source>
        <dbReference type="ARBA" id="ARBA00022989"/>
    </source>
</evidence>
<dbReference type="HOGENOM" id="CLU_018808_15_3_9"/>
<feature type="transmembrane region" description="Helical" evidence="8">
    <location>
        <begin position="431"/>
        <end position="448"/>
    </location>
</feature>
<dbReference type="AlphaFoldDB" id="A0A0D1AFA4"/>
<dbReference type="EMBL" id="JXSU01000009">
    <property type="protein sequence ID" value="KIS21869.1"/>
    <property type="molecule type" value="Genomic_DNA"/>
</dbReference>
<evidence type="ECO:0000256" key="7">
    <source>
        <dbReference type="RuleBase" id="RU362091"/>
    </source>
</evidence>
<dbReference type="Pfam" id="PF00474">
    <property type="entry name" value="SSF"/>
    <property type="match status" value="1"/>
</dbReference>
<feature type="transmembrane region" description="Helical" evidence="8">
    <location>
        <begin position="179"/>
        <end position="198"/>
    </location>
</feature>
<keyword evidence="6 8" id="KW-0472">Membrane</keyword>
<evidence type="ECO:0000313" key="9">
    <source>
        <dbReference type="EMBL" id="KIS21869.1"/>
    </source>
</evidence>
<dbReference type="PANTHER" id="PTHR48086">
    <property type="entry name" value="SODIUM/PROLINE SYMPORTER-RELATED"/>
    <property type="match status" value="1"/>
</dbReference>
<comment type="similarity">
    <text evidence="2 7">Belongs to the sodium:solute symporter (SSF) (TC 2.A.21) family.</text>
</comment>
<sequence>MLIVSIILTLILTGVAGCIGKLKVKTAKDFINADNKLGVLGVTSMLMGSIIGGASTVGTAQMAYKHGISAIWFILGLCIASILLGLIYSNQVGKDNMTTLPEIIGTTYGLKARTSSSLLLSLGMFIHINGQVLACTPLFTSIFNIDVKITSIIVIFLLVFYIIFGGFWGSTMVGAVKTVLLYTTSIICGIILIFSLNGTTEIFNHFPKNPWFNIFSDGIFEDLASGFSTVLGVLSTQTYFQSIMAGKNPKTSKISSFLVAFLIFPVGIVCTFIGMYMRIHFPSINPNEAFPLFLINYLHPILGGVSIATVLISSIATGAGLALGIATMMVKDIIPTLSNKKLEDKKQILYLRICILIIGVLTLAIVINNTDSMILNWGFLSMIFRATPIFIPVLCALFFKNKINNKAGFYCVLVGPLSSILWIIIGFSGITSIYIGITMNIITMAIASKKFNSMEKI</sequence>
<dbReference type="GO" id="GO:0005886">
    <property type="term" value="C:plasma membrane"/>
    <property type="evidence" value="ECO:0007669"/>
    <property type="project" value="TreeGrafter"/>
</dbReference>
<feature type="transmembrane region" description="Helical" evidence="8">
    <location>
        <begin position="349"/>
        <end position="367"/>
    </location>
</feature>
<evidence type="ECO:0000256" key="6">
    <source>
        <dbReference type="ARBA" id="ARBA00023136"/>
    </source>
</evidence>
<dbReference type="InterPro" id="IPR001734">
    <property type="entry name" value="Na/solute_symporter"/>
</dbReference>
<feature type="transmembrane region" description="Helical" evidence="8">
    <location>
        <begin position="152"/>
        <end position="173"/>
    </location>
</feature>
<dbReference type="Gene3D" id="1.20.1730.10">
    <property type="entry name" value="Sodium/glucose cotransporter"/>
    <property type="match status" value="1"/>
</dbReference>
<protein>
    <submittedName>
        <fullName evidence="9">Sodium:solute symporter</fullName>
    </submittedName>
</protein>
<evidence type="ECO:0000256" key="1">
    <source>
        <dbReference type="ARBA" id="ARBA00004141"/>
    </source>
</evidence>
<organism evidence="9 10">
    <name type="scientific">Clostridium botulinum B2 450</name>
    <dbReference type="NCBI Taxonomy" id="1379739"/>
    <lineage>
        <taxon>Bacteria</taxon>
        <taxon>Bacillati</taxon>
        <taxon>Bacillota</taxon>
        <taxon>Clostridia</taxon>
        <taxon>Eubacteriales</taxon>
        <taxon>Clostridiaceae</taxon>
        <taxon>Clostridium</taxon>
    </lineage>
</organism>
<evidence type="ECO:0000256" key="3">
    <source>
        <dbReference type="ARBA" id="ARBA00022448"/>
    </source>
</evidence>
<reference evidence="9 10" key="1">
    <citation type="submission" date="2014-06" db="EMBL/GenBank/DDBJ databases">
        <title>Genome characterization of distinct group I Clostridium botulinum lineages.</title>
        <authorList>
            <person name="Giordani F."/>
            <person name="Anselmo A."/>
            <person name="Fillo S."/>
            <person name="Palozzi A.M."/>
            <person name="Fortunato A."/>
            <person name="Gentile B."/>
            <person name="Ciammaruconi A."/>
            <person name="Anniballi F."/>
            <person name="De Medici D."/>
            <person name="Lista F."/>
        </authorList>
    </citation>
    <scope>NUCLEOTIDE SEQUENCE [LARGE SCALE GENOMIC DNA]</scope>
    <source>
        <strain evidence="9 10">B2 450</strain>
    </source>
</reference>
<dbReference type="InterPro" id="IPR038377">
    <property type="entry name" value="Na/Glc_symporter_sf"/>
</dbReference>
<feature type="transmembrane region" description="Helical" evidence="8">
    <location>
        <begin position="118"/>
        <end position="140"/>
    </location>
</feature>
<name>A0A0D1AFA4_CLOBO</name>
<dbReference type="RefSeq" id="WP_043032632.1">
    <property type="nucleotide sequence ID" value="NZ_JXSU01000009.1"/>
</dbReference>
<feature type="transmembrane region" description="Helical" evidence="8">
    <location>
        <begin position="37"/>
        <end position="58"/>
    </location>
</feature>
<comment type="subcellular location">
    <subcellularLocation>
        <location evidence="1">Membrane</location>
        <topology evidence="1">Multi-pass membrane protein</topology>
    </subcellularLocation>
</comment>
<gene>
    <name evidence="9" type="ORF">N495_18810</name>
</gene>
<evidence type="ECO:0000256" key="2">
    <source>
        <dbReference type="ARBA" id="ARBA00006434"/>
    </source>
</evidence>
<feature type="transmembrane region" description="Helical" evidence="8">
    <location>
        <begin position="257"/>
        <end position="277"/>
    </location>
</feature>
<dbReference type="InterPro" id="IPR050277">
    <property type="entry name" value="Sodium:Solute_Symporter"/>
</dbReference>
<evidence type="ECO:0000313" key="10">
    <source>
        <dbReference type="Proteomes" id="UP000032250"/>
    </source>
</evidence>
<dbReference type="OrthoDB" id="9781232at2"/>
<feature type="transmembrane region" description="Helical" evidence="8">
    <location>
        <begin position="70"/>
        <end position="88"/>
    </location>
</feature>
<evidence type="ECO:0000256" key="4">
    <source>
        <dbReference type="ARBA" id="ARBA00022692"/>
    </source>
</evidence>
<dbReference type="PANTHER" id="PTHR48086:SF7">
    <property type="entry name" value="SODIUM-SOLUTE SYMPORTER-RELATED"/>
    <property type="match status" value="1"/>
</dbReference>
<dbReference type="PRINTS" id="PR00173">
    <property type="entry name" value="EDTRNSPORT"/>
</dbReference>
<evidence type="ECO:0000256" key="8">
    <source>
        <dbReference type="SAM" id="Phobius"/>
    </source>
</evidence>
<accession>A0A0D1AFA4</accession>
<keyword evidence="5 8" id="KW-1133">Transmembrane helix</keyword>
<dbReference type="GO" id="GO:0022857">
    <property type="term" value="F:transmembrane transporter activity"/>
    <property type="evidence" value="ECO:0007669"/>
    <property type="project" value="InterPro"/>
</dbReference>
<comment type="caution">
    <text evidence="9">The sequence shown here is derived from an EMBL/GenBank/DDBJ whole genome shotgun (WGS) entry which is preliminary data.</text>
</comment>
<dbReference type="PROSITE" id="PS50283">
    <property type="entry name" value="NA_SOLUT_SYMP_3"/>
    <property type="match status" value="1"/>
</dbReference>
<feature type="transmembrane region" description="Helical" evidence="8">
    <location>
        <begin position="379"/>
        <end position="400"/>
    </location>
</feature>
<feature type="transmembrane region" description="Helical" evidence="8">
    <location>
        <begin position="297"/>
        <end position="328"/>
    </location>
</feature>
<dbReference type="PATRIC" id="fig|1379739.3.peg.4128"/>